<dbReference type="Proteomes" id="UP000822142">
    <property type="component" value="Unassembled WGS sequence"/>
</dbReference>
<name>A0ABX2I6X2_BLAHA</name>
<keyword evidence="2" id="KW-1185">Reference proteome</keyword>
<sequence length="46" mass="5411">MKKLNQNNIDTKKMTFGQRLERYIEKNGKAFAAIDAAWTGRLYGRY</sequence>
<comment type="caution">
    <text evidence="1">The sequence shown here is derived from an EMBL/GenBank/DDBJ whole genome shotgun (WGS) entry which is preliminary data.</text>
</comment>
<evidence type="ECO:0000313" key="1">
    <source>
        <dbReference type="EMBL" id="NSJ84642.1"/>
    </source>
</evidence>
<evidence type="ECO:0000313" key="2">
    <source>
        <dbReference type="Proteomes" id="UP000822142"/>
    </source>
</evidence>
<protein>
    <submittedName>
        <fullName evidence="1">Uncharacterized protein</fullName>
    </submittedName>
</protein>
<accession>A0ABX2I6X2</accession>
<dbReference type="EMBL" id="JAAITA010000001">
    <property type="protein sequence ID" value="NSJ84642.1"/>
    <property type="molecule type" value="Genomic_DNA"/>
</dbReference>
<proteinExistence type="predicted"/>
<reference evidence="1 2" key="1">
    <citation type="journal article" date="2020" name="Cell Host Microbe">
        <title>Functional and Genomic Variation between Human-Derived Isolates of Lachnospiraceae Reveals Inter- and Intra-Species Diversity.</title>
        <authorList>
            <person name="Sorbara M.T."/>
            <person name="Littmann E.R."/>
            <person name="Fontana E."/>
            <person name="Moody T.U."/>
            <person name="Kohout C.E."/>
            <person name="Gjonbalaj M."/>
            <person name="Eaton V."/>
            <person name="Seok R."/>
            <person name="Leiner I.M."/>
            <person name="Pamer E.G."/>
        </authorList>
    </citation>
    <scope>NUCLEOTIDE SEQUENCE [LARGE SCALE GENOMIC DNA]</scope>
    <source>
        <strain evidence="1 2">MSK.15.26</strain>
    </source>
</reference>
<gene>
    <name evidence="1" type="ORF">G5A70_00245</name>
</gene>
<dbReference type="RefSeq" id="WP_173747124.1">
    <property type="nucleotide sequence ID" value="NZ_JAAITA010000001.1"/>
</dbReference>
<organism evidence="1 2">
    <name type="scientific">Blautia hansenii</name>
    <name type="common">Ruminococcus hansenii</name>
    <dbReference type="NCBI Taxonomy" id="1322"/>
    <lineage>
        <taxon>Bacteria</taxon>
        <taxon>Bacillati</taxon>
        <taxon>Bacillota</taxon>
        <taxon>Clostridia</taxon>
        <taxon>Lachnospirales</taxon>
        <taxon>Lachnospiraceae</taxon>
        <taxon>Blautia</taxon>
    </lineage>
</organism>